<dbReference type="InterPro" id="IPR038377">
    <property type="entry name" value="Na/Glc_symporter_sf"/>
</dbReference>
<feature type="transmembrane region" description="Helical" evidence="14">
    <location>
        <begin position="433"/>
        <end position="452"/>
    </location>
</feature>
<evidence type="ECO:0000256" key="1">
    <source>
        <dbReference type="ARBA" id="ARBA00004651"/>
    </source>
</evidence>
<evidence type="ECO:0000256" key="10">
    <source>
        <dbReference type="ARBA" id="ARBA00023180"/>
    </source>
</evidence>
<dbReference type="InterPro" id="IPR018212">
    <property type="entry name" value="Na/solute_symporter_CS"/>
</dbReference>
<dbReference type="GO" id="GO:0005886">
    <property type="term" value="C:plasma membrane"/>
    <property type="evidence" value="ECO:0007669"/>
    <property type="project" value="UniProtKB-SubCell"/>
</dbReference>
<keyword evidence="10" id="KW-0325">Glycoprotein</keyword>
<reference evidence="15" key="1">
    <citation type="journal article" date="2020" name="mSystems">
        <title>Genome- and Community-Level Interaction Insights into Carbon Utilization and Element Cycling Functions of Hydrothermarchaeota in Hydrothermal Sediment.</title>
        <authorList>
            <person name="Zhou Z."/>
            <person name="Liu Y."/>
            <person name="Xu W."/>
            <person name="Pan J."/>
            <person name="Luo Z.H."/>
            <person name="Li M."/>
        </authorList>
    </citation>
    <scope>NUCLEOTIDE SEQUENCE [LARGE SCALE GENOMIC DNA]</scope>
    <source>
        <strain evidence="15">SpSt-508</strain>
    </source>
</reference>
<feature type="transmembrane region" description="Helical" evidence="14">
    <location>
        <begin position="151"/>
        <end position="173"/>
    </location>
</feature>
<comment type="similarity">
    <text evidence="2 13">Belongs to the sodium:solute symporter (SSF) (TC 2.A.21) family.</text>
</comment>
<evidence type="ECO:0000256" key="2">
    <source>
        <dbReference type="ARBA" id="ARBA00006434"/>
    </source>
</evidence>
<feature type="transmembrane region" description="Helical" evidence="14">
    <location>
        <begin position="185"/>
        <end position="206"/>
    </location>
</feature>
<evidence type="ECO:0000256" key="9">
    <source>
        <dbReference type="ARBA" id="ARBA00023136"/>
    </source>
</evidence>
<evidence type="ECO:0000256" key="14">
    <source>
        <dbReference type="SAM" id="Phobius"/>
    </source>
</evidence>
<keyword evidence="4" id="KW-1003">Cell membrane</keyword>
<dbReference type="Gene3D" id="1.20.1730.10">
    <property type="entry name" value="Sodium/glucose cotransporter"/>
    <property type="match status" value="1"/>
</dbReference>
<evidence type="ECO:0000256" key="6">
    <source>
        <dbReference type="ARBA" id="ARBA00022989"/>
    </source>
</evidence>
<accession>A0A7C4QU25</accession>
<name>A0A7C4QU25_9PLAN</name>
<evidence type="ECO:0000256" key="11">
    <source>
        <dbReference type="ARBA" id="ARBA00023201"/>
    </source>
</evidence>
<feature type="transmembrane region" description="Helical" evidence="14">
    <location>
        <begin position="7"/>
        <end position="27"/>
    </location>
</feature>
<dbReference type="GO" id="GO:0098660">
    <property type="term" value="P:inorganic ion transmembrane transport"/>
    <property type="evidence" value="ECO:0007669"/>
    <property type="project" value="UniProtKB-ARBA"/>
</dbReference>
<dbReference type="Pfam" id="PF00474">
    <property type="entry name" value="SSF"/>
    <property type="match status" value="1"/>
</dbReference>
<evidence type="ECO:0000256" key="5">
    <source>
        <dbReference type="ARBA" id="ARBA00022692"/>
    </source>
</evidence>
<feature type="transmembrane region" description="Helical" evidence="14">
    <location>
        <begin position="275"/>
        <end position="302"/>
    </location>
</feature>
<proteinExistence type="inferred from homology"/>
<keyword evidence="3" id="KW-0813">Transport</keyword>
<keyword evidence="9 14" id="KW-0472">Membrane</keyword>
<comment type="caution">
    <text evidence="15">The sequence shown here is derived from an EMBL/GenBank/DDBJ whole genome shotgun (WGS) entry which is preliminary data.</text>
</comment>
<dbReference type="AlphaFoldDB" id="A0A7C4QU25"/>
<dbReference type="PANTHER" id="PTHR42985">
    <property type="entry name" value="SODIUM-COUPLED MONOCARBOXYLATE TRANSPORTER"/>
    <property type="match status" value="1"/>
</dbReference>
<feature type="transmembrane region" description="Helical" evidence="14">
    <location>
        <begin position="235"/>
        <end position="254"/>
    </location>
</feature>
<keyword evidence="6 14" id="KW-1133">Transmembrane helix</keyword>
<keyword evidence="8" id="KW-0406">Ion transport</keyword>
<feature type="transmembrane region" description="Helical" evidence="14">
    <location>
        <begin position="375"/>
        <end position="394"/>
    </location>
</feature>
<protein>
    <submittedName>
        <fullName evidence="15">Transporter</fullName>
    </submittedName>
</protein>
<gene>
    <name evidence="15" type="ORF">ENS64_03990</name>
</gene>
<feature type="transmembrane region" description="Helical" evidence="14">
    <location>
        <begin position="47"/>
        <end position="67"/>
    </location>
</feature>
<dbReference type="InterPro" id="IPR001734">
    <property type="entry name" value="Na/solute_symporter"/>
</dbReference>
<dbReference type="PANTHER" id="PTHR42985:SF47">
    <property type="entry name" value="INTEGRAL MEMBRANE TRANSPORT PROTEIN"/>
    <property type="match status" value="1"/>
</dbReference>
<keyword evidence="7" id="KW-0915">Sodium</keyword>
<comment type="subcellular location">
    <subcellularLocation>
        <location evidence="1">Cell membrane</location>
        <topology evidence="1">Multi-pass membrane protein</topology>
    </subcellularLocation>
</comment>
<evidence type="ECO:0000256" key="13">
    <source>
        <dbReference type="RuleBase" id="RU362091"/>
    </source>
</evidence>
<dbReference type="GO" id="GO:0015293">
    <property type="term" value="F:symporter activity"/>
    <property type="evidence" value="ECO:0007669"/>
    <property type="project" value="TreeGrafter"/>
</dbReference>
<evidence type="ECO:0000256" key="3">
    <source>
        <dbReference type="ARBA" id="ARBA00022448"/>
    </source>
</evidence>
<dbReference type="PROSITE" id="PS00456">
    <property type="entry name" value="NA_SOLUT_SYMP_1"/>
    <property type="match status" value="1"/>
</dbReference>
<dbReference type="GO" id="GO:0015075">
    <property type="term" value="F:monoatomic ion transmembrane transporter activity"/>
    <property type="evidence" value="ECO:0007669"/>
    <property type="project" value="UniProtKB-ARBA"/>
</dbReference>
<dbReference type="InterPro" id="IPR051163">
    <property type="entry name" value="Sodium:Solute_Symporter_SSF"/>
</dbReference>
<keyword evidence="11" id="KW-0739">Sodium transport</keyword>
<dbReference type="NCBIfam" id="TIGR00813">
    <property type="entry name" value="sss"/>
    <property type="match status" value="1"/>
</dbReference>
<dbReference type="CDD" id="cd11493">
    <property type="entry name" value="SLC5sbd_NIS-like_u1"/>
    <property type="match status" value="1"/>
</dbReference>
<dbReference type="PROSITE" id="PS00457">
    <property type="entry name" value="NA_SOLUT_SYMP_2"/>
    <property type="match status" value="1"/>
</dbReference>
<comment type="catalytic activity">
    <reaction evidence="12">
        <text>iodide(out) + 2 Na(+)(out) = iodide(in) + 2 Na(+)(in)</text>
        <dbReference type="Rhea" id="RHEA:71207"/>
        <dbReference type="ChEBI" id="CHEBI:16382"/>
        <dbReference type="ChEBI" id="CHEBI:29101"/>
    </reaction>
</comment>
<evidence type="ECO:0000313" key="15">
    <source>
        <dbReference type="EMBL" id="HGT38410.1"/>
    </source>
</evidence>
<organism evidence="15">
    <name type="scientific">Schlesneria paludicola</name>
    <dbReference type="NCBI Taxonomy" id="360056"/>
    <lineage>
        <taxon>Bacteria</taxon>
        <taxon>Pseudomonadati</taxon>
        <taxon>Planctomycetota</taxon>
        <taxon>Planctomycetia</taxon>
        <taxon>Planctomycetales</taxon>
        <taxon>Planctomycetaceae</taxon>
        <taxon>Schlesneria</taxon>
    </lineage>
</organism>
<keyword evidence="5 14" id="KW-0812">Transmembrane</keyword>
<evidence type="ECO:0000256" key="12">
    <source>
        <dbReference type="ARBA" id="ARBA00036099"/>
    </source>
</evidence>
<dbReference type="EMBL" id="DSVQ01000007">
    <property type="protein sequence ID" value="HGT38410.1"/>
    <property type="molecule type" value="Genomic_DNA"/>
</dbReference>
<feature type="transmembrane region" description="Helical" evidence="14">
    <location>
        <begin position="472"/>
        <end position="492"/>
    </location>
</feature>
<dbReference type="GO" id="GO:0006814">
    <property type="term" value="P:sodium ion transport"/>
    <property type="evidence" value="ECO:0007669"/>
    <property type="project" value="UniProtKB-KW"/>
</dbReference>
<evidence type="ECO:0000256" key="8">
    <source>
        <dbReference type="ARBA" id="ARBA00023065"/>
    </source>
</evidence>
<evidence type="ECO:0000256" key="7">
    <source>
        <dbReference type="ARBA" id="ARBA00023053"/>
    </source>
</evidence>
<evidence type="ECO:0000256" key="4">
    <source>
        <dbReference type="ARBA" id="ARBA00022475"/>
    </source>
</evidence>
<sequence length="510" mass="53692">MQPSLSLLDTWVVAAYLAGTVALGMWIGRGNRGVEDFLLGGRNLPWWVLLGSIVATETSTATFLSVPGLSYAPGGDFRFLQLAFGYIVGRALVVTWLLPGYFRGEFVTAYQLLRQKFGQGTQRLASGIFLVARNVGDGLRLYLTALAVREAVGLSLPLCVIITGLVTLVYTLFGGMRSVVWNDCVQLVIYLAAALASLVLLIQGLAGGLDEFWSYAAAHHKWRLFDLSCDPSRPYTLWAGVVGGAFLSLGTHGADQMMVQRCLAARNRREAGAALLLSGVVVLFQFALFLALGVGLAAFFAAHPPAAAIDKPDAAYATFIVHHLPRGLVGLTLAGILSAAMSTLSSSLNSSVAAVVGDFGPLLGLGIHRARDPLLWGRLLTIVFGAIQIGLAMAASRLSTSVVNDALAIAGFTAGILFGVFGLGLLPLRVRPAGALTGMVAGLAVLLCIRFGPAHVPADLPAALRTVVAWPWYPVIGSITTMGVGFLVSRFLPDFGDMCHGRATGPDASA</sequence>
<feature type="transmembrane region" description="Helical" evidence="14">
    <location>
        <begin position="406"/>
        <end position="426"/>
    </location>
</feature>
<dbReference type="PROSITE" id="PS50283">
    <property type="entry name" value="NA_SOLUT_SYMP_3"/>
    <property type="match status" value="1"/>
</dbReference>
<feature type="transmembrane region" description="Helical" evidence="14">
    <location>
        <begin position="79"/>
        <end position="98"/>
    </location>
</feature>